<protein>
    <submittedName>
        <fullName evidence="1">Uncharacterized protein</fullName>
    </submittedName>
</protein>
<reference evidence="1 2" key="1">
    <citation type="journal article" date="2015" name="Genome Announc.">
        <title>Expanding the biotechnology potential of lactobacilli through comparative genomics of 213 strains and associated genera.</title>
        <authorList>
            <person name="Sun Z."/>
            <person name="Harris H.M."/>
            <person name="McCann A."/>
            <person name="Guo C."/>
            <person name="Argimon S."/>
            <person name="Zhang W."/>
            <person name="Yang X."/>
            <person name="Jeffery I.B."/>
            <person name="Cooney J.C."/>
            <person name="Kagawa T.F."/>
            <person name="Liu W."/>
            <person name="Song Y."/>
            <person name="Salvetti E."/>
            <person name="Wrobel A."/>
            <person name="Rasinkangas P."/>
            <person name="Parkhill J."/>
            <person name="Rea M.C."/>
            <person name="O'Sullivan O."/>
            <person name="Ritari J."/>
            <person name="Douillard F.P."/>
            <person name="Paul Ross R."/>
            <person name="Yang R."/>
            <person name="Briner A.E."/>
            <person name="Felis G.E."/>
            <person name="de Vos W.M."/>
            <person name="Barrangou R."/>
            <person name="Klaenhammer T.R."/>
            <person name="Caufield P.W."/>
            <person name="Cui Y."/>
            <person name="Zhang H."/>
            <person name="O'Toole P.W."/>
        </authorList>
    </citation>
    <scope>NUCLEOTIDE SEQUENCE [LARGE SCALE GENOMIC DNA]</scope>
    <source>
        <strain evidence="1 2">DSM 18527</strain>
    </source>
</reference>
<evidence type="ECO:0000313" key="1">
    <source>
        <dbReference type="EMBL" id="KRM33405.1"/>
    </source>
</evidence>
<organism evidence="1 2">
    <name type="scientific">Agrilactobacillus composti DSM 18527 = JCM 14202</name>
    <dbReference type="NCBI Taxonomy" id="1423734"/>
    <lineage>
        <taxon>Bacteria</taxon>
        <taxon>Bacillati</taxon>
        <taxon>Bacillota</taxon>
        <taxon>Bacilli</taxon>
        <taxon>Lactobacillales</taxon>
        <taxon>Lactobacillaceae</taxon>
        <taxon>Agrilactobacillus</taxon>
    </lineage>
</organism>
<proteinExistence type="predicted"/>
<dbReference type="PATRIC" id="fig|1423734.3.peg.3024"/>
<dbReference type="Proteomes" id="UP000051236">
    <property type="component" value="Unassembled WGS sequence"/>
</dbReference>
<accession>A0A0R1XUG0</accession>
<evidence type="ECO:0000313" key="2">
    <source>
        <dbReference type="Proteomes" id="UP000051236"/>
    </source>
</evidence>
<sequence>MYHLLGGKINMHFRKWLLGIFVILGTVLLSQGQVKAMTIQGNESTPPLTVDSYNMPVPIYSNPECTQSTGKTLNTGISQWLVIQSASYSSHGVDAYNLGNSQWVKGTDVFYGHIGQTTPMNRMGILEAYSAGKKVPVYDSPQLWHITGYLDPSIRDWAVTKYATFSPDPNYISRLDLGNNQWVDSSKDVQAIRNPFIFKPNEPLYNSNGVQTGSLSDAASYYKVFGAKTINGETYVNLGDDNQWAKFKDGIVN</sequence>
<dbReference type="AlphaFoldDB" id="A0A0R1XUG0"/>
<keyword evidence="2" id="KW-1185">Reference proteome</keyword>
<dbReference type="EMBL" id="AZGA01000054">
    <property type="protein sequence ID" value="KRM33405.1"/>
    <property type="molecule type" value="Genomic_DNA"/>
</dbReference>
<comment type="caution">
    <text evidence="1">The sequence shown here is derived from an EMBL/GenBank/DDBJ whole genome shotgun (WGS) entry which is preliminary data.</text>
</comment>
<gene>
    <name evidence="1" type="ORF">FC83_GL002975</name>
</gene>
<dbReference type="STRING" id="1423734.FC83_GL002975"/>
<name>A0A0R1XUG0_9LACO</name>